<dbReference type="EMBL" id="JARQZJ010000036">
    <property type="protein sequence ID" value="KAK9876421.1"/>
    <property type="molecule type" value="Genomic_DNA"/>
</dbReference>
<evidence type="ECO:0000313" key="1">
    <source>
        <dbReference type="EMBL" id="KAK9876421.1"/>
    </source>
</evidence>
<sequence length="155" mass="18388">MINEPTRITNHSATCILFTNILNGESTICQPHLSDHTAQSYKINLEIIKSTDSKQKKIPIYSEKAFEKFGSILRETNWEKIRCYKNYEINEMWEFFSQYFQVVFEDSFPLTDAPKNSLSKTPIIRNDKTKHLKNQLDIYYVMSKYNLEAQIIYRK</sequence>
<protein>
    <recommendedName>
        <fullName evidence="3">LAGLIDADG homing endonuclease</fullName>
    </recommendedName>
</protein>
<dbReference type="AlphaFoldDB" id="A0AAW1U923"/>
<dbReference type="Proteomes" id="UP001431783">
    <property type="component" value="Unassembled WGS sequence"/>
</dbReference>
<keyword evidence="2" id="KW-1185">Reference proteome</keyword>
<reference evidence="1 2" key="1">
    <citation type="submission" date="2023-03" db="EMBL/GenBank/DDBJ databases">
        <title>Genome insight into feeding habits of ladybird beetles.</title>
        <authorList>
            <person name="Li H.-S."/>
            <person name="Huang Y.-H."/>
            <person name="Pang H."/>
        </authorList>
    </citation>
    <scope>NUCLEOTIDE SEQUENCE [LARGE SCALE GENOMIC DNA]</scope>
    <source>
        <strain evidence="1">SYSU_2023b</strain>
        <tissue evidence="1">Whole body</tissue>
    </source>
</reference>
<name>A0AAW1U923_9CUCU</name>
<comment type="caution">
    <text evidence="1">The sequence shown here is derived from an EMBL/GenBank/DDBJ whole genome shotgun (WGS) entry which is preliminary data.</text>
</comment>
<proteinExistence type="predicted"/>
<gene>
    <name evidence="1" type="ORF">WA026_012734</name>
</gene>
<evidence type="ECO:0008006" key="3">
    <source>
        <dbReference type="Google" id="ProtNLM"/>
    </source>
</evidence>
<accession>A0AAW1U923</accession>
<organism evidence="1 2">
    <name type="scientific">Henosepilachna vigintioctopunctata</name>
    <dbReference type="NCBI Taxonomy" id="420089"/>
    <lineage>
        <taxon>Eukaryota</taxon>
        <taxon>Metazoa</taxon>
        <taxon>Ecdysozoa</taxon>
        <taxon>Arthropoda</taxon>
        <taxon>Hexapoda</taxon>
        <taxon>Insecta</taxon>
        <taxon>Pterygota</taxon>
        <taxon>Neoptera</taxon>
        <taxon>Endopterygota</taxon>
        <taxon>Coleoptera</taxon>
        <taxon>Polyphaga</taxon>
        <taxon>Cucujiformia</taxon>
        <taxon>Coccinelloidea</taxon>
        <taxon>Coccinellidae</taxon>
        <taxon>Epilachninae</taxon>
        <taxon>Epilachnini</taxon>
        <taxon>Henosepilachna</taxon>
    </lineage>
</organism>
<evidence type="ECO:0000313" key="2">
    <source>
        <dbReference type="Proteomes" id="UP001431783"/>
    </source>
</evidence>